<evidence type="ECO:0000259" key="4">
    <source>
        <dbReference type="Pfam" id="PF08329"/>
    </source>
</evidence>
<dbReference type="Proteomes" id="UP000250369">
    <property type="component" value="Unassembled WGS sequence"/>
</dbReference>
<evidence type="ECO:0000256" key="2">
    <source>
        <dbReference type="SAM" id="Phobius"/>
    </source>
</evidence>
<feature type="region of interest" description="Disordered" evidence="1">
    <location>
        <begin position="1502"/>
        <end position="1525"/>
    </location>
</feature>
<evidence type="ECO:0000313" key="6">
    <source>
        <dbReference type="Proteomes" id="UP000250369"/>
    </source>
</evidence>
<organism evidence="5 6">
    <name type="scientific">Paenibacillus contaminans</name>
    <dbReference type="NCBI Taxonomy" id="450362"/>
    <lineage>
        <taxon>Bacteria</taxon>
        <taxon>Bacillati</taxon>
        <taxon>Bacillota</taxon>
        <taxon>Bacilli</taxon>
        <taxon>Bacillales</taxon>
        <taxon>Paenibacillaceae</taxon>
        <taxon>Paenibacillus</taxon>
    </lineage>
</organism>
<dbReference type="Gene3D" id="2.60.40.1190">
    <property type="match status" value="1"/>
</dbReference>
<gene>
    <name evidence="5" type="ORF">DQG23_25915</name>
</gene>
<proteinExistence type="predicted"/>
<dbReference type="InterPro" id="IPR008964">
    <property type="entry name" value="Invasin/intimin_cell_adhesion"/>
</dbReference>
<protein>
    <submittedName>
        <fullName evidence="5">Uncharacterized protein</fullName>
    </submittedName>
</protein>
<dbReference type="PANTHER" id="PTHR12631:SF10">
    <property type="entry name" value="BETA-XYLOSIDASE-LIKE PROTEIN-RELATED"/>
    <property type="match status" value="1"/>
</dbReference>
<dbReference type="Gene3D" id="3.20.20.80">
    <property type="entry name" value="Glycosidases"/>
    <property type="match status" value="1"/>
</dbReference>
<evidence type="ECO:0000256" key="1">
    <source>
        <dbReference type="SAM" id="MobiDB-lite"/>
    </source>
</evidence>
<dbReference type="SUPFAM" id="SSF49344">
    <property type="entry name" value="CBD9-like"/>
    <property type="match status" value="1"/>
</dbReference>
<comment type="caution">
    <text evidence="5">The sequence shown here is derived from an EMBL/GenBank/DDBJ whole genome shotgun (WGS) entry which is preliminary data.</text>
</comment>
<evidence type="ECO:0000313" key="5">
    <source>
        <dbReference type="EMBL" id="RAV17850.1"/>
    </source>
</evidence>
<dbReference type="InterPro" id="IPR013783">
    <property type="entry name" value="Ig-like_fold"/>
</dbReference>
<keyword evidence="2" id="KW-0812">Transmembrane</keyword>
<dbReference type="SUPFAM" id="SSF51445">
    <property type="entry name" value="(Trans)glycosidases"/>
    <property type="match status" value="1"/>
</dbReference>
<reference evidence="5 6" key="1">
    <citation type="journal article" date="2009" name="Int. J. Syst. Evol. Microbiol.">
        <title>Paenibacillus contaminans sp. nov., isolated from a contaminated laboratory plate.</title>
        <authorList>
            <person name="Chou J.H."/>
            <person name="Lee J.H."/>
            <person name="Lin M.C."/>
            <person name="Chang P.S."/>
            <person name="Arun A.B."/>
            <person name="Young C.C."/>
            <person name="Chen W.M."/>
        </authorList>
    </citation>
    <scope>NUCLEOTIDE SEQUENCE [LARGE SCALE GENOMIC DNA]</scope>
    <source>
        <strain evidence="5 6">CKOBP-6</strain>
    </source>
</reference>
<dbReference type="Gene3D" id="2.60.120.260">
    <property type="entry name" value="Galactose-binding domain-like"/>
    <property type="match status" value="2"/>
</dbReference>
<dbReference type="Gene3D" id="2.60.40.10">
    <property type="entry name" value="Immunoglobulins"/>
    <property type="match status" value="3"/>
</dbReference>
<sequence>MQALTLMCRNGRRSPAGRNKRSIAVMQRLIAVMGATRGAFRIATGWKTIDKGVNMLILKKWMVSCVLVFLVTILPVNGFLARGNETVYAADEALQNVIVGGFETDDEVWSLGLGTEAPGAKGEYVRDASVSSSGTFSGKLHGDFSAGGKYVTIRKKFLPLDMQKLTFWVKTADAAWITLRIKDSSGQVHQQRITLASTANWQKVEITKFNGGLGYLYFSGANDGKWHGPAQELEFLLEKSGLNGGKSSGDVQFDDITAAVPQQAPLWEAPIGSFENAFDIWKLGLGTDFPGAKGEYVRDASTFKAGAYSGKLRGDFSGGGKYITLGRSFAPIDMQKLEFWLQTADAASISLRVKDATGQVHQQKISLAATSNWQKIEIYKFDGGTGYLYFSGANDGKWHGPAQQIEFLLEKSGLTGGKSSGEIRLDNVVMTASLPDLSVQQVRMGNIFLENEPVAFQLATKGDTVSWSVYDHLNHKVAEGRDGVQGGLLNLTIPLQRLGYFKLTLAAEKDGRTIKTADVSFARLTDTDPTAAASSPFGISTHLAWENPQGWTPELSELLRRAGAKNFRDEIPWEAVEYEKGQYRKPANRDAYMQRTQQDGLKPFIILDYTNPFYDQNSTPYTDAGRQGYADYGKALLDLYGNRIEWVEVYNEFNGGFGDRGNGPADSRPDYYYKLLKKTYETIKAARPDVTVVGMATAGTPLGWMEEVFKLGGLQYMDAVSIHPYQSQRPPDGIVDAARNVQSLIRQYNQGQLKPLWFTEIGWPTYNGGIGITENTQADYVVRTHVQALGEGVEKVFWYDLMNDGMKADYHEENFGLLRNANDPQGQFTPKPSYAAYAAMTRELIGAQFVETENIAAGISSYKFAKDGRSIRIVWANAPVQAAIHTDSAIQVADMMGNTETFTPLDGKVYVTLTGEPVYIKSDIDGISADSTFALTGDEAVTGEPVALKVEMNNAEAAPLAVSFDVEGASFSLYAEAGQTALQPFALPGLDREGVRYVTGDLTVNGGKVGRLKQAVQTLPSYGVRIIPVINDVNTKSEALKVQIRNHSNVQELTVRKADWQLGTITGSQELTAAVIPPGAERTFDIPLAGFDYGVTYQTNVTVHFDGKEPFVYEGKFDFNPVLPGTVQVDGTADPVTIASPPLIELSKGTKKLQNYTGSSDLDGSVWLNWDQDQLYLTAAIKDDIHFAPAGGEEIWKNDSIQFAAIAGIPGENLGWYEYGISQTPQGPQIYRWMTPDSTNKGLVANGSLQIARDEERKVTVYELALPWSELAPIKPGKDGVIGFSLLVNDNDGNGRKGWIEWGSGIGEAKDPKKYRTIQWIKNLSAPVITVEGVLNGESYTDAVVPVVKAEDEDGDLQTVRILLNGESWTSGTPVTGKGSHILSVQASDQAGNKTEQTVSFKLYHSTMLAASNAEGKLNDTVTLRASLQDKNGQAIAGESVSFAVNGNAVGNAVTDANGAATLDYTIQLAANADQDTVYPLQASFGRNDDAYLLGSEVSGELTVKRTPPPNPAEAPGKPYLSDDNGHDTGIMDGSYSVKMNMWWGNNGSTYKLYENDVLIDTQTLTAHSPNAQSTVTSVTYRKNGTYRYYAELVNPSGTTRSDVHTVTVTQAAPAVPVLSQDNWDGDGNYKVSMNMWWGTNGTTYRLYENGMLIDTQTLSDRTPGAQSAVTAIANKPIGTYEYQCELVNYAGATVSGKIVVVVTKR</sequence>
<dbReference type="GO" id="GO:0006032">
    <property type="term" value="P:chitin catabolic process"/>
    <property type="evidence" value="ECO:0007669"/>
    <property type="project" value="InterPro"/>
</dbReference>
<feature type="transmembrane region" description="Helical" evidence="2">
    <location>
        <begin position="61"/>
        <end position="80"/>
    </location>
</feature>
<feature type="domain" description="Carbohydrate-binding" evidence="3">
    <location>
        <begin position="1130"/>
        <end position="1315"/>
    </location>
</feature>
<dbReference type="InterPro" id="IPR017853">
    <property type="entry name" value="GH"/>
</dbReference>
<dbReference type="EMBL" id="QMFB01000017">
    <property type="protein sequence ID" value="RAV17850.1"/>
    <property type="molecule type" value="Genomic_DNA"/>
</dbReference>
<dbReference type="PANTHER" id="PTHR12631">
    <property type="entry name" value="ALPHA-L-IDURONIDASE"/>
    <property type="match status" value="1"/>
</dbReference>
<accession>A0A329MDF0</accession>
<feature type="domain" description="Chitinase A N-terminal" evidence="4">
    <location>
        <begin position="1537"/>
        <end position="1610"/>
    </location>
</feature>
<dbReference type="InterPro" id="IPR013540">
    <property type="entry name" value="ChitinaseA_N"/>
</dbReference>
<dbReference type="SUPFAM" id="SSF49373">
    <property type="entry name" value="Invasin/intimin cell-adhesion fragments"/>
    <property type="match status" value="1"/>
</dbReference>
<dbReference type="InterPro" id="IPR014756">
    <property type="entry name" value="Ig_E-set"/>
</dbReference>
<dbReference type="GO" id="GO:0016052">
    <property type="term" value="P:carbohydrate catabolic process"/>
    <property type="evidence" value="ECO:0007669"/>
    <property type="project" value="InterPro"/>
</dbReference>
<evidence type="ECO:0000259" key="3">
    <source>
        <dbReference type="Pfam" id="PF06452"/>
    </source>
</evidence>
<keyword evidence="2" id="KW-0472">Membrane</keyword>
<dbReference type="GO" id="GO:0030246">
    <property type="term" value="F:carbohydrate binding"/>
    <property type="evidence" value="ECO:0007669"/>
    <property type="project" value="InterPro"/>
</dbReference>
<dbReference type="InterPro" id="IPR051923">
    <property type="entry name" value="Glycosyl_Hydrolase_39"/>
</dbReference>
<dbReference type="Pfam" id="PF08329">
    <property type="entry name" value="ChitinaseA_N"/>
    <property type="match status" value="1"/>
</dbReference>
<dbReference type="InterPro" id="IPR010502">
    <property type="entry name" value="Carb-bd_dom_fam9"/>
</dbReference>
<dbReference type="GO" id="GO:0004568">
    <property type="term" value="F:chitinase activity"/>
    <property type="evidence" value="ECO:0007669"/>
    <property type="project" value="InterPro"/>
</dbReference>
<keyword evidence="2" id="KW-1133">Transmembrane helix</keyword>
<dbReference type="SUPFAM" id="SSF81296">
    <property type="entry name" value="E set domains"/>
    <property type="match status" value="2"/>
</dbReference>
<dbReference type="Pfam" id="PF06452">
    <property type="entry name" value="CBM9_1"/>
    <property type="match status" value="1"/>
</dbReference>
<name>A0A329MDF0_9BACL</name>
<keyword evidence="6" id="KW-1185">Reference proteome</keyword>
<dbReference type="CDD" id="cd09621">
    <property type="entry name" value="CBM9_like_5"/>
    <property type="match status" value="1"/>
</dbReference>